<organism evidence="2 3">
    <name type="scientific">Stephania yunnanensis</name>
    <dbReference type="NCBI Taxonomy" id="152371"/>
    <lineage>
        <taxon>Eukaryota</taxon>
        <taxon>Viridiplantae</taxon>
        <taxon>Streptophyta</taxon>
        <taxon>Embryophyta</taxon>
        <taxon>Tracheophyta</taxon>
        <taxon>Spermatophyta</taxon>
        <taxon>Magnoliopsida</taxon>
        <taxon>Ranunculales</taxon>
        <taxon>Menispermaceae</taxon>
        <taxon>Menispermoideae</taxon>
        <taxon>Cissampelideae</taxon>
        <taxon>Stephania</taxon>
    </lineage>
</organism>
<keyword evidence="3" id="KW-1185">Reference proteome</keyword>
<sequence length="87" mass="10109">MQKPAFMFAWRNIVNTDKLRLCTLLENPWIHGSRTCLLWHERETHCCDADRICVHADETLKEPTGEPVKGKPHHEEQRKLGYGSLIA</sequence>
<comment type="caution">
    <text evidence="2">The sequence shown here is derived from an EMBL/GenBank/DDBJ whole genome shotgun (WGS) entry which is preliminary data.</text>
</comment>
<gene>
    <name evidence="2" type="ORF">Syun_023338</name>
</gene>
<evidence type="ECO:0000313" key="3">
    <source>
        <dbReference type="Proteomes" id="UP001420932"/>
    </source>
</evidence>
<name>A0AAP0FHW0_9MAGN</name>
<evidence type="ECO:0000313" key="2">
    <source>
        <dbReference type="EMBL" id="KAK9107327.1"/>
    </source>
</evidence>
<protein>
    <submittedName>
        <fullName evidence="2">Uncharacterized protein</fullName>
    </submittedName>
</protein>
<evidence type="ECO:0000256" key="1">
    <source>
        <dbReference type="SAM" id="MobiDB-lite"/>
    </source>
</evidence>
<proteinExistence type="predicted"/>
<dbReference type="Proteomes" id="UP001420932">
    <property type="component" value="Unassembled WGS sequence"/>
</dbReference>
<dbReference type="AlphaFoldDB" id="A0AAP0FHW0"/>
<accession>A0AAP0FHW0</accession>
<dbReference type="EMBL" id="JBBNAF010000010">
    <property type="protein sequence ID" value="KAK9107327.1"/>
    <property type="molecule type" value="Genomic_DNA"/>
</dbReference>
<reference evidence="2 3" key="1">
    <citation type="submission" date="2024-01" db="EMBL/GenBank/DDBJ databases">
        <title>Genome assemblies of Stephania.</title>
        <authorList>
            <person name="Yang L."/>
        </authorList>
    </citation>
    <scope>NUCLEOTIDE SEQUENCE [LARGE SCALE GENOMIC DNA]</scope>
    <source>
        <strain evidence="2">YNDBR</strain>
        <tissue evidence="2">Leaf</tissue>
    </source>
</reference>
<feature type="region of interest" description="Disordered" evidence="1">
    <location>
        <begin position="62"/>
        <end position="87"/>
    </location>
</feature>